<reference evidence="2 3" key="1">
    <citation type="submission" date="2018-04" db="EMBL/GenBank/DDBJ databases">
        <title>Methylobacterium sp. PR1016A genome.</title>
        <authorList>
            <person name="Park W."/>
        </authorList>
    </citation>
    <scope>NUCLEOTIDE SEQUENCE [LARGE SCALE GENOMIC DNA]</scope>
    <source>
        <strain evidence="2 3">PR1016A</strain>
    </source>
</reference>
<dbReference type="OrthoDB" id="7998953at2"/>
<evidence type="ECO:0000313" key="2">
    <source>
        <dbReference type="EMBL" id="AWB24398.1"/>
    </source>
</evidence>
<dbReference type="AlphaFoldDB" id="A0A2R4WSA8"/>
<dbReference type="Proteomes" id="UP000244755">
    <property type="component" value="Chromosome 1"/>
</dbReference>
<dbReference type="EMBL" id="CP028843">
    <property type="protein sequence ID" value="AWB24398.1"/>
    <property type="molecule type" value="Genomic_DNA"/>
</dbReference>
<sequence length="118" mass="12953">MTVDEITTIADEILTRHLAESGCERVEVRPGYNQPDEPSLFVVAPMKAGSGVTGGKESNVANAALWLPLREKGEERFPYLDLDDPDDESLGDRSLGDKSLGDDEDDRDVEEDAYATPR</sequence>
<accession>A0A2R4WSA8</accession>
<dbReference type="RefSeq" id="WP_099956137.1">
    <property type="nucleotide sequence ID" value="NZ_CP028843.1"/>
</dbReference>
<feature type="region of interest" description="Disordered" evidence="1">
    <location>
        <begin position="77"/>
        <end position="118"/>
    </location>
</feature>
<proteinExistence type="predicted"/>
<name>A0A2R4WSA8_9HYPH</name>
<dbReference type="KEGG" id="mee:DA075_28920"/>
<protein>
    <submittedName>
        <fullName evidence="2">Uncharacterized protein</fullName>
    </submittedName>
</protein>
<feature type="compositionally biased region" description="Acidic residues" evidence="1">
    <location>
        <begin position="102"/>
        <end position="118"/>
    </location>
</feature>
<feature type="compositionally biased region" description="Basic and acidic residues" evidence="1">
    <location>
        <begin position="90"/>
        <end position="101"/>
    </location>
</feature>
<gene>
    <name evidence="2" type="ORF">DA075_28920</name>
</gene>
<evidence type="ECO:0000256" key="1">
    <source>
        <dbReference type="SAM" id="MobiDB-lite"/>
    </source>
</evidence>
<keyword evidence="3" id="KW-1185">Reference proteome</keyword>
<organism evidence="2 3">
    <name type="scientific">Methylobacterium currus</name>
    <dbReference type="NCBI Taxonomy" id="2051553"/>
    <lineage>
        <taxon>Bacteria</taxon>
        <taxon>Pseudomonadati</taxon>
        <taxon>Pseudomonadota</taxon>
        <taxon>Alphaproteobacteria</taxon>
        <taxon>Hyphomicrobiales</taxon>
        <taxon>Methylobacteriaceae</taxon>
        <taxon>Methylobacterium</taxon>
    </lineage>
</organism>
<evidence type="ECO:0000313" key="3">
    <source>
        <dbReference type="Proteomes" id="UP000244755"/>
    </source>
</evidence>